<dbReference type="PROSITE" id="PS00022">
    <property type="entry name" value="EGF_1"/>
    <property type="match status" value="1"/>
</dbReference>
<keyword evidence="4" id="KW-0245">EGF-like domain</keyword>
<dbReference type="AlphaFoldDB" id="A0A151ZHI8"/>
<dbReference type="PANTHER" id="PTHR31341">
    <property type="entry name" value="IPT/TIG DOMAIN-CONTAINING PROTEIN-RELATED-RELATED"/>
    <property type="match status" value="1"/>
</dbReference>
<dbReference type="OrthoDB" id="10001041at2759"/>
<dbReference type="InterPro" id="IPR013111">
    <property type="entry name" value="EGF_extracell"/>
</dbReference>
<dbReference type="SMART" id="SM00429">
    <property type="entry name" value="IPT"/>
    <property type="match status" value="1"/>
</dbReference>
<dbReference type="InterPro" id="IPR002909">
    <property type="entry name" value="IPT_dom"/>
</dbReference>
<keyword evidence="3" id="KW-0325">Glycoprotein</keyword>
<feature type="domain" description="EGF-like" evidence="6">
    <location>
        <begin position="538"/>
        <end position="574"/>
    </location>
</feature>
<gene>
    <name evidence="7" type="ORF">DLAC_06143</name>
</gene>
<evidence type="ECO:0000256" key="1">
    <source>
        <dbReference type="ARBA" id="ARBA00022729"/>
    </source>
</evidence>
<dbReference type="EMBL" id="LODT01000028">
    <property type="protein sequence ID" value="KYQ93451.1"/>
    <property type="molecule type" value="Genomic_DNA"/>
</dbReference>
<feature type="signal peptide" evidence="5">
    <location>
        <begin position="1"/>
        <end position="25"/>
    </location>
</feature>
<dbReference type="Proteomes" id="UP000076078">
    <property type="component" value="Unassembled WGS sequence"/>
</dbReference>
<dbReference type="InterPro" id="IPR013783">
    <property type="entry name" value="Ig-like_fold"/>
</dbReference>
<evidence type="ECO:0000256" key="2">
    <source>
        <dbReference type="ARBA" id="ARBA00023157"/>
    </source>
</evidence>
<sequence length="615" mass="66101">MKITNFVIVSIVFVLLHVHCNNVEASSITITDCTTLAFGATDSITLTGNNFIDTQTYSIMIGQTVQCTDMEFFSTSKISCTLDTSTLTPNAGGLSITVSFNGSPATMPVLLFKFKNPEITTAEQDGTSIVFTGTGIWPVSTIAIKLNDDPLTCVNAGYTSINCQLDPAFSSGTLTVSDMGFNFYSASFTITPILTFLSYILIPTESMAISISGNYFKSFGSNPVYVVQGGVSTIIPSANISNDGTQILFSTIGGIQEPKFISVEVVDVTSNKLPYTYQRPYVSSAVISDPETNKLSITGNNFGNNQSYITIGIGGNNLNVQFISVNHSSLEITLPNTIKKGSITLTVDGQSPTDDVFLNLPPSITTVTKPMTRGGNITVSGQYLWGTDIMVDTDALTCDNPTSEVNFPLVSVICQVNAGLDPISIKAISVLAGTTTLESSIYKVYYQPPTISNIQPKFYNLGESVNVTITGENFYQSNYVLVNIGINSDPCTIIESDYTQIICTFTAPAGNTSSIENPVPVRVSVSDLYVYDNKTFNVYKECPEEYQQCSNHGICSNITGKCACFPLYSGDKCENFQDGDSSESSESNDEVSKATSVTSSLSLIAIVSIILYLLI</sequence>
<feature type="disulfide bond" evidence="4">
    <location>
        <begin position="564"/>
        <end position="573"/>
    </location>
</feature>
<evidence type="ECO:0000259" key="6">
    <source>
        <dbReference type="PROSITE" id="PS50026"/>
    </source>
</evidence>
<comment type="caution">
    <text evidence="7">The sequence shown here is derived from an EMBL/GenBank/DDBJ whole genome shotgun (WGS) entry which is preliminary data.</text>
</comment>
<dbReference type="PANTHER" id="PTHR31341:SF15">
    <property type="entry name" value="EGF-LIKE DOMAIN-CONTAINING PROTEIN"/>
    <property type="match status" value="1"/>
</dbReference>
<keyword evidence="8" id="KW-1185">Reference proteome</keyword>
<evidence type="ECO:0000256" key="5">
    <source>
        <dbReference type="SAM" id="SignalP"/>
    </source>
</evidence>
<dbReference type="PROSITE" id="PS50026">
    <property type="entry name" value="EGF_3"/>
    <property type="match status" value="1"/>
</dbReference>
<evidence type="ECO:0000313" key="7">
    <source>
        <dbReference type="EMBL" id="KYQ93451.1"/>
    </source>
</evidence>
<dbReference type="Pfam" id="PF07974">
    <property type="entry name" value="EGF_2"/>
    <property type="match status" value="1"/>
</dbReference>
<dbReference type="InterPro" id="IPR052014">
    <property type="entry name" value="Dictyostelium_Tiger"/>
</dbReference>
<evidence type="ECO:0000256" key="4">
    <source>
        <dbReference type="PROSITE-ProRule" id="PRU00076"/>
    </source>
</evidence>
<keyword evidence="2 4" id="KW-1015">Disulfide bond</keyword>
<dbReference type="Pfam" id="PF01833">
    <property type="entry name" value="TIG"/>
    <property type="match status" value="3"/>
</dbReference>
<dbReference type="CDD" id="cd00603">
    <property type="entry name" value="IPT_PCSR"/>
    <property type="match status" value="1"/>
</dbReference>
<reference evidence="7 8" key="1">
    <citation type="submission" date="2015-12" db="EMBL/GenBank/DDBJ databases">
        <title>Dictyostelia acquired genes for synthesis and detection of signals that induce cell-type specialization by lateral gene transfer from prokaryotes.</title>
        <authorList>
            <person name="Gloeckner G."/>
            <person name="Schaap P."/>
        </authorList>
    </citation>
    <scope>NUCLEOTIDE SEQUENCE [LARGE SCALE GENOMIC DNA]</scope>
    <source>
        <strain evidence="7 8">TK</strain>
    </source>
</reference>
<accession>A0A151ZHI8</accession>
<dbReference type="Gene3D" id="2.10.25.10">
    <property type="entry name" value="Laminin"/>
    <property type="match status" value="1"/>
</dbReference>
<dbReference type="InterPro" id="IPR000742">
    <property type="entry name" value="EGF"/>
</dbReference>
<comment type="caution">
    <text evidence="4">Lacks conserved residue(s) required for the propagation of feature annotation.</text>
</comment>
<dbReference type="InParanoid" id="A0A151ZHI8"/>
<name>A0A151ZHI8_TIELA</name>
<keyword evidence="1 5" id="KW-0732">Signal</keyword>
<dbReference type="STRING" id="361077.A0A151ZHI8"/>
<organism evidence="7 8">
    <name type="scientific">Tieghemostelium lacteum</name>
    <name type="common">Slime mold</name>
    <name type="synonym">Dictyostelium lacteum</name>
    <dbReference type="NCBI Taxonomy" id="361077"/>
    <lineage>
        <taxon>Eukaryota</taxon>
        <taxon>Amoebozoa</taxon>
        <taxon>Evosea</taxon>
        <taxon>Eumycetozoa</taxon>
        <taxon>Dictyostelia</taxon>
        <taxon>Dictyosteliales</taxon>
        <taxon>Raperosteliaceae</taxon>
        <taxon>Tieghemostelium</taxon>
    </lineage>
</organism>
<evidence type="ECO:0000256" key="3">
    <source>
        <dbReference type="ARBA" id="ARBA00023180"/>
    </source>
</evidence>
<dbReference type="CDD" id="cd00054">
    <property type="entry name" value="EGF_CA"/>
    <property type="match status" value="1"/>
</dbReference>
<evidence type="ECO:0000313" key="8">
    <source>
        <dbReference type="Proteomes" id="UP000076078"/>
    </source>
</evidence>
<dbReference type="SUPFAM" id="SSF81296">
    <property type="entry name" value="E set domains"/>
    <property type="match status" value="3"/>
</dbReference>
<feature type="chain" id="PRO_5007593303" description="EGF-like domain-containing protein" evidence="5">
    <location>
        <begin position="26"/>
        <end position="615"/>
    </location>
</feature>
<dbReference type="InterPro" id="IPR014756">
    <property type="entry name" value="Ig_E-set"/>
</dbReference>
<protein>
    <recommendedName>
        <fullName evidence="6">EGF-like domain-containing protein</fullName>
    </recommendedName>
</protein>
<dbReference type="Gene3D" id="2.60.40.10">
    <property type="entry name" value="Immunoglobulins"/>
    <property type="match status" value="3"/>
</dbReference>
<proteinExistence type="predicted"/>